<sequence>MLKVKDILERKGTNIYAIDAEETVYDALEMLVEKNIGALVVTDHGRHIGVFTERDYARKVILKGKASRETRVHDIMSDTFHTVSPNEGVEECMELMTRYRVRHLPVEEDDKLVGLISIGDLVKYLMDIHQMIIDDLGHQITDGK</sequence>
<dbReference type="PANTHER" id="PTHR43080">
    <property type="entry name" value="CBS DOMAIN-CONTAINING PROTEIN CBSX3, MITOCHONDRIAL"/>
    <property type="match status" value="1"/>
</dbReference>
<feature type="domain" description="CBS" evidence="3">
    <location>
        <begin position="8"/>
        <end position="67"/>
    </location>
</feature>
<gene>
    <name evidence="4" type="ORF">SAMN06265350_101241</name>
</gene>
<dbReference type="PROSITE" id="PS51371">
    <property type="entry name" value="CBS"/>
    <property type="match status" value="2"/>
</dbReference>
<dbReference type="SMART" id="SM00116">
    <property type="entry name" value="CBS"/>
    <property type="match status" value="2"/>
</dbReference>
<dbReference type="InterPro" id="IPR044725">
    <property type="entry name" value="CBSX3_CBS_dom"/>
</dbReference>
<dbReference type="Gene3D" id="3.10.580.10">
    <property type="entry name" value="CBS-domain"/>
    <property type="match status" value="1"/>
</dbReference>
<reference evidence="4 5" key="1">
    <citation type="submission" date="2017-05" db="EMBL/GenBank/DDBJ databases">
        <authorList>
            <person name="Varghese N."/>
            <person name="Submissions S."/>
        </authorList>
    </citation>
    <scope>NUCLEOTIDE SEQUENCE [LARGE SCALE GENOMIC DNA]</scope>
    <source>
        <strain evidence="4 5">DSM 21342</strain>
    </source>
</reference>
<dbReference type="SUPFAM" id="SSF54631">
    <property type="entry name" value="CBS-domain pair"/>
    <property type="match status" value="1"/>
</dbReference>
<proteinExistence type="predicted"/>
<dbReference type="Proteomes" id="UP000315971">
    <property type="component" value="Unassembled WGS sequence"/>
</dbReference>
<evidence type="ECO:0000313" key="4">
    <source>
        <dbReference type="EMBL" id="SMO35720.1"/>
    </source>
</evidence>
<evidence type="ECO:0000256" key="2">
    <source>
        <dbReference type="PROSITE-ProRule" id="PRU00703"/>
    </source>
</evidence>
<evidence type="ECO:0000259" key="3">
    <source>
        <dbReference type="PROSITE" id="PS51371"/>
    </source>
</evidence>
<dbReference type="InterPro" id="IPR051257">
    <property type="entry name" value="Diverse_CBS-Domain"/>
</dbReference>
<feature type="domain" description="CBS" evidence="3">
    <location>
        <begin position="76"/>
        <end position="131"/>
    </location>
</feature>
<dbReference type="RefSeq" id="WP_142600764.1">
    <property type="nucleotide sequence ID" value="NZ_FXSZ01000001.1"/>
</dbReference>
<accession>A0A521AM38</accession>
<dbReference type="OrthoDB" id="9802114at2"/>
<dbReference type="EMBL" id="FXSZ01000001">
    <property type="protein sequence ID" value="SMO35720.1"/>
    <property type="molecule type" value="Genomic_DNA"/>
</dbReference>
<dbReference type="CDD" id="cd04623">
    <property type="entry name" value="CBS_pair_bac_euk"/>
    <property type="match status" value="1"/>
</dbReference>
<keyword evidence="5" id="KW-1185">Reference proteome</keyword>
<dbReference type="InterPro" id="IPR000644">
    <property type="entry name" value="CBS_dom"/>
</dbReference>
<dbReference type="InterPro" id="IPR046342">
    <property type="entry name" value="CBS_dom_sf"/>
</dbReference>
<dbReference type="Pfam" id="PF00571">
    <property type="entry name" value="CBS"/>
    <property type="match status" value="2"/>
</dbReference>
<dbReference type="PANTHER" id="PTHR43080:SF2">
    <property type="entry name" value="CBS DOMAIN-CONTAINING PROTEIN"/>
    <property type="match status" value="1"/>
</dbReference>
<evidence type="ECO:0000256" key="1">
    <source>
        <dbReference type="ARBA" id="ARBA00023122"/>
    </source>
</evidence>
<evidence type="ECO:0000313" key="5">
    <source>
        <dbReference type="Proteomes" id="UP000315971"/>
    </source>
</evidence>
<name>A0A521AM38_9SPHI</name>
<keyword evidence="1 2" id="KW-0129">CBS domain</keyword>
<protein>
    <submittedName>
        <fullName evidence="4">CBS domain-containing protein</fullName>
    </submittedName>
</protein>
<dbReference type="AlphaFoldDB" id="A0A521AM38"/>
<organism evidence="4 5">
    <name type="scientific">Solitalea koreensis</name>
    <dbReference type="NCBI Taxonomy" id="543615"/>
    <lineage>
        <taxon>Bacteria</taxon>
        <taxon>Pseudomonadati</taxon>
        <taxon>Bacteroidota</taxon>
        <taxon>Sphingobacteriia</taxon>
        <taxon>Sphingobacteriales</taxon>
        <taxon>Sphingobacteriaceae</taxon>
        <taxon>Solitalea</taxon>
    </lineage>
</organism>